<proteinExistence type="predicted"/>
<dbReference type="InterPro" id="IPR011611">
    <property type="entry name" value="PfkB_dom"/>
</dbReference>
<reference evidence="3" key="1">
    <citation type="journal article" date="2017" name="Nat. Commun.">
        <title>The asparagus genome sheds light on the origin and evolution of a young Y chromosome.</title>
        <authorList>
            <person name="Harkess A."/>
            <person name="Zhou J."/>
            <person name="Xu C."/>
            <person name="Bowers J.E."/>
            <person name="Van der Hulst R."/>
            <person name="Ayyampalayam S."/>
            <person name="Mercati F."/>
            <person name="Riccardi P."/>
            <person name="McKain M.R."/>
            <person name="Kakrana A."/>
            <person name="Tang H."/>
            <person name="Ray J."/>
            <person name="Groenendijk J."/>
            <person name="Arikit S."/>
            <person name="Mathioni S.M."/>
            <person name="Nakano M."/>
            <person name="Shan H."/>
            <person name="Telgmann-Rauber A."/>
            <person name="Kanno A."/>
            <person name="Yue Z."/>
            <person name="Chen H."/>
            <person name="Li W."/>
            <person name="Chen Y."/>
            <person name="Xu X."/>
            <person name="Zhang Y."/>
            <person name="Luo S."/>
            <person name="Chen H."/>
            <person name="Gao J."/>
            <person name="Mao Z."/>
            <person name="Pires J.C."/>
            <person name="Luo M."/>
            <person name="Kudrna D."/>
            <person name="Wing R.A."/>
            <person name="Meyers B.C."/>
            <person name="Yi K."/>
            <person name="Kong H."/>
            <person name="Lavrijsen P."/>
            <person name="Sunseri F."/>
            <person name="Falavigna A."/>
            <person name="Ye Y."/>
            <person name="Leebens-Mack J.H."/>
            <person name="Chen G."/>
        </authorList>
    </citation>
    <scope>NUCLEOTIDE SEQUENCE [LARGE SCALE GENOMIC DNA]</scope>
    <source>
        <strain evidence="3">cv. DH0086</strain>
    </source>
</reference>
<dbReference type="Pfam" id="PF00294">
    <property type="entry name" value="PfkB"/>
    <property type="match status" value="1"/>
</dbReference>
<dbReference type="Gramene" id="ONK72200">
    <property type="protein sequence ID" value="ONK72200"/>
    <property type="gene ID" value="A4U43_C04F16810"/>
</dbReference>
<accession>A0A5P1F6T3</accession>
<dbReference type="PANTHER" id="PTHR47826">
    <property type="entry name" value="OS03G0164700 PROTEIN"/>
    <property type="match status" value="1"/>
</dbReference>
<evidence type="ECO:0000313" key="2">
    <source>
        <dbReference type="EMBL" id="ONK72200.1"/>
    </source>
</evidence>
<dbReference type="PANTHER" id="PTHR47826:SF1">
    <property type="entry name" value="OS03G0164700 PROTEIN"/>
    <property type="match status" value="1"/>
</dbReference>
<dbReference type="InterPro" id="IPR029056">
    <property type="entry name" value="Ribokinase-like"/>
</dbReference>
<feature type="domain" description="Carbohydrate kinase PfkB" evidence="1">
    <location>
        <begin position="40"/>
        <end position="222"/>
    </location>
</feature>
<dbReference type="EMBL" id="CM007384">
    <property type="protein sequence ID" value="ONK72200.1"/>
    <property type="molecule type" value="Genomic_DNA"/>
</dbReference>
<name>A0A5P1F6T3_ASPOF</name>
<evidence type="ECO:0000313" key="3">
    <source>
        <dbReference type="Proteomes" id="UP000243459"/>
    </source>
</evidence>
<dbReference type="OMA" id="GWDESAC"/>
<organism evidence="2 3">
    <name type="scientific">Asparagus officinalis</name>
    <name type="common">Garden asparagus</name>
    <dbReference type="NCBI Taxonomy" id="4686"/>
    <lineage>
        <taxon>Eukaryota</taxon>
        <taxon>Viridiplantae</taxon>
        <taxon>Streptophyta</taxon>
        <taxon>Embryophyta</taxon>
        <taxon>Tracheophyta</taxon>
        <taxon>Spermatophyta</taxon>
        <taxon>Magnoliopsida</taxon>
        <taxon>Liliopsida</taxon>
        <taxon>Asparagales</taxon>
        <taxon>Asparagaceae</taxon>
        <taxon>Asparagoideae</taxon>
        <taxon>Asparagus</taxon>
    </lineage>
</organism>
<dbReference type="SUPFAM" id="SSF53613">
    <property type="entry name" value="Ribokinase-like"/>
    <property type="match status" value="1"/>
</dbReference>
<dbReference type="Proteomes" id="UP000243459">
    <property type="component" value="Chromosome 4"/>
</dbReference>
<dbReference type="Gene3D" id="3.40.1190.20">
    <property type="match status" value="1"/>
</dbReference>
<keyword evidence="3" id="KW-1185">Reference proteome</keyword>
<sequence length="224" mass="24776">MGWDESACLPSLKYCLLQSTLVKRQRALSRPRQSAKFWEAGGNCNLAIAAARLGLHVFAVGHVGNEIYGSFLLDVLQNEGISMVGMNENKDPVVANNISYETLLCWVLVDPFQKHGFCSRADFSNEPAFSWMTRLSGTVKVAIQQSKILFCNGYAFDELFPELITSALHCAIDAGTAVFFDPGPRGRTLVNGTPEEKKSLEQFLKLSDVLLLTLDEVHSLTSHY</sequence>
<gene>
    <name evidence="2" type="ORF">A4U43_C04F16810</name>
</gene>
<evidence type="ECO:0000259" key="1">
    <source>
        <dbReference type="Pfam" id="PF00294"/>
    </source>
</evidence>
<protein>
    <recommendedName>
        <fullName evidence="1">Carbohydrate kinase PfkB domain-containing protein</fullName>
    </recommendedName>
</protein>
<dbReference type="AlphaFoldDB" id="A0A5P1F6T3"/>